<evidence type="ECO:0000256" key="5">
    <source>
        <dbReference type="ARBA" id="ARBA00023136"/>
    </source>
</evidence>
<feature type="transmembrane region" description="Helical" evidence="6">
    <location>
        <begin position="321"/>
        <end position="345"/>
    </location>
</feature>
<dbReference type="InterPro" id="IPR004752">
    <property type="entry name" value="AmpG_permease/AT-1"/>
</dbReference>
<feature type="transmembrane region" description="Helical" evidence="6">
    <location>
        <begin position="175"/>
        <end position="195"/>
    </location>
</feature>
<protein>
    <submittedName>
        <fullName evidence="7">MFS transporter</fullName>
    </submittedName>
</protein>
<keyword evidence="4 6" id="KW-1133">Transmembrane helix</keyword>
<dbReference type="NCBIfam" id="TIGR00901">
    <property type="entry name" value="2A0125"/>
    <property type="match status" value="1"/>
</dbReference>
<keyword evidence="3 6" id="KW-0812">Transmembrane</keyword>
<evidence type="ECO:0000256" key="4">
    <source>
        <dbReference type="ARBA" id="ARBA00022989"/>
    </source>
</evidence>
<dbReference type="PANTHER" id="PTHR12778:SF10">
    <property type="entry name" value="MAJOR FACILITATOR SUPERFAMILY DOMAIN-CONTAINING PROTEIN 3"/>
    <property type="match status" value="1"/>
</dbReference>
<dbReference type="GO" id="GO:0016020">
    <property type="term" value="C:membrane"/>
    <property type="evidence" value="ECO:0007669"/>
    <property type="project" value="UniProtKB-SubCell"/>
</dbReference>
<feature type="transmembrane region" description="Helical" evidence="6">
    <location>
        <begin position="382"/>
        <end position="406"/>
    </location>
</feature>
<dbReference type="EMBL" id="DSRU01000171">
    <property type="protein sequence ID" value="HFM98438.1"/>
    <property type="molecule type" value="Genomic_DNA"/>
</dbReference>
<organism evidence="7">
    <name type="scientific">Oscillatoriales cyanobacterium SpSt-418</name>
    <dbReference type="NCBI Taxonomy" id="2282169"/>
    <lineage>
        <taxon>Bacteria</taxon>
        <taxon>Bacillati</taxon>
        <taxon>Cyanobacteriota</taxon>
        <taxon>Cyanophyceae</taxon>
        <taxon>Oscillatoriophycideae</taxon>
        <taxon>Oscillatoriales</taxon>
    </lineage>
</organism>
<dbReference type="SUPFAM" id="SSF103473">
    <property type="entry name" value="MFS general substrate transporter"/>
    <property type="match status" value="1"/>
</dbReference>
<dbReference type="CDD" id="cd17486">
    <property type="entry name" value="MFS_AmpG_like"/>
    <property type="match status" value="1"/>
</dbReference>
<dbReference type="InterPro" id="IPR036259">
    <property type="entry name" value="MFS_trans_sf"/>
</dbReference>
<dbReference type="InterPro" id="IPR011701">
    <property type="entry name" value="MFS"/>
</dbReference>
<feature type="transmembrane region" description="Helical" evidence="6">
    <location>
        <begin position="225"/>
        <end position="245"/>
    </location>
</feature>
<evidence type="ECO:0000256" key="2">
    <source>
        <dbReference type="ARBA" id="ARBA00022448"/>
    </source>
</evidence>
<dbReference type="PANTHER" id="PTHR12778">
    <property type="entry name" value="SOLUTE CARRIER FAMILY 33 ACETYL-COA TRANSPORTER -RELATED"/>
    <property type="match status" value="1"/>
</dbReference>
<feature type="transmembrane region" description="Helical" evidence="6">
    <location>
        <begin position="265"/>
        <end position="286"/>
    </location>
</feature>
<reference evidence="7" key="1">
    <citation type="journal article" date="2020" name="mSystems">
        <title>Genome- and Community-Level Interaction Insights into Carbon Utilization and Element Cycling Functions of Hydrothermarchaeota in Hydrothermal Sediment.</title>
        <authorList>
            <person name="Zhou Z."/>
            <person name="Liu Y."/>
            <person name="Xu W."/>
            <person name="Pan J."/>
            <person name="Luo Z.H."/>
            <person name="Li M."/>
        </authorList>
    </citation>
    <scope>NUCLEOTIDE SEQUENCE [LARGE SCALE GENOMIC DNA]</scope>
    <source>
        <strain evidence="7">SpSt-418</strain>
    </source>
</reference>
<feature type="transmembrane region" description="Helical" evidence="6">
    <location>
        <begin position="46"/>
        <end position="63"/>
    </location>
</feature>
<evidence type="ECO:0000313" key="7">
    <source>
        <dbReference type="EMBL" id="HFM98438.1"/>
    </source>
</evidence>
<dbReference type="AlphaFoldDB" id="A0A7C3PGG0"/>
<keyword evidence="2" id="KW-0813">Transport</keyword>
<feature type="transmembrane region" description="Helical" evidence="6">
    <location>
        <begin position="295"/>
        <end position="315"/>
    </location>
</feature>
<name>A0A7C3PGG0_9CYAN</name>
<accession>A0A7C3PGG0</accession>
<comment type="caution">
    <text evidence="7">The sequence shown here is derived from an EMBL/GenBank/DDBJ whole genome shotgun (WGS) entry which is preliminary data.</text>
</comment>
<keyword evidence="5 6" id="KW-0472">Membrane</keyword>
<gene>
    <name evidence="7" type="ORF">ENR64_11910</name>
</gene>
<dbReference type="Pfam" id="PF07690">
    <property type="entry name" value="MFS_1"/>
    <property type="match status" value="1"/>
</dbReference>
<evidence type="ECO:0000256" key="6">
    <source>
        <dbReference type="SAM" id="Phobius"/>
    </source>
</evidence>
<comment type="subcellular location">
    <subcellularLocation>
        <location evidence="1">Membrane</location>
        <topology evidence="1">Multi-pass membrane protein</topology>
    </subcellularLocation>
</comment>
<evidence type="ECO:0000256" key="3">
    <source>
        <dbReference type="ARBA" id="ARBA00022692"/>
    </source>
</evidence>
<dbReference type="GO" id="GO:0022857">
    <property type="term" value="F:transmembrane transporter activity"/>
    <property type="evidence" value="ECO:0007669"/>
    <property type="project" value="InterPro"/>
</dbReference>
<feature type="transmembrane region" description="Helical" evidence="6">
    <location>
        <begin position="84"/>
        <end position="102"/>
    </location>
</feature>
<feature type="transmembrane region" description="Helical" evidence="6">
    <location>
        <begin position="146"/>
        <end position="169"/>
    </location>
</feature>
<sequence>MKNVPSLFRVFSSRKMVALLLLGFASGLPLFLTSRTLQAWMTVENVNLGSIGLFSLVALPYSLKFLWSPLLDRFVPPFLGRRRGWLVVAQVLLTLAIAAMALQNPQRSLQLLAINALFIAFFSASQDIAFDAYRTDLLEEREMGAGAALSVLGYRIALLVTGALALILADRLPWPMVYLCMAGLMLLSVACSIWAPEPLHSDRPPETLAAAVKLPFLEFFQRSGVVKGILILVFITLYRFGDALVNNMATPFLLQTGFSQTDIGAIQGGMGLLATIVGALSGGALLSQLGIHKSLWIFGGLQALSNLAYFVLANVGQNVTAMMLTINIENFCGGLGTAGFVAFLMSLCNPRFSATQYALLSSLMAVSRDILVAPAGKLAEQTGWPLFFLLTLIAALPGLALLPFFAPWNEESN</sequence>
<dbReference type="Gene3D" id="1.20.1250.20">
    <property type="entry name" value="MFS general substrate transporter like domains"/>
    <property type="match status" value="1"/>
</dbReference>
<dbReference type="FunFam" id="1.20.1250.20:FF:000072">
    <property type="entry name" value="Muropeptide transporter AmpG"/>
    <property type="match status" value="1"/>
</dbReference>
<feature type="transmembrane region" description="Helical" evidence="6">
    <location>
        <begin position="108"/>
        <end position="125"/>
    </location>
</feature>
<evidence type="ECO:0000256" key="1">
    <source>
        <dbReference type="ARBA" id="ARBA00004141"/>
    </source>
</evidence>
<proteinExistence type="predicted"/>